<dbReference type="Pfam" id="PF14521">
    <property type="entry name" value="Aspzincin_M35"/>
    <property type="match status" value="1"/>
</dbReference>
<sequence>MAMQLPSAVRSALAGLCLFVISVAAAPGLSLSVSGSKKFAGVQDFKITTSLVNTGNETLKLLKDPRTVLSSLPTDRFAISNSEGASPAFTGARVKFVPEHVIENKIEDAFVVLEPGASHELEHDLSTSYNFTASGKGTYDIHARNLFLYVHPATNKIAELQATHEAFLTASFAGPLSNARRHASRATSQGCSTTQQNQIALAIGGAAKYASSSWSYLSLHTSSTTRYVSWFGAYDPNRHATVLNHFKAINSFPFSGNVGYDCSACMQRSDYKHLYAYVYPDQFGIIHLCGAFWTAPNTGNNSQAGTLIHESSHFTAIAGTKDYVYGQTPARRLAASNPATAIFNADSHEYFAENIANEA</sequence>
<dbReference type="SUPFAM" id="SSF55486">
    <property type="entry name" value="Metalloproteases ('zincins'), catalytic domain"/>
    <property type="match status" value="1"/>
</dbReference>
<evidence type="ECO:0000256" key="4">
    <source>
        <dbReference type="ARBA" id="ARBA00022723"/>
    </source>
</evidence>
<evidence type="ECO:0000256" key="5">
    <source>
        <dbReference type="ARBA" id="ARBA00022801"/>
    </source>
</evidence>
<comment type="similarity">
    <text evidence="2">Belongs to the peptidase M35 family.</text>
</comment>
<keyword evidence="11" id="KW-1185">Reference proteome</keyword>
<dbReference type="Proteomes" id="UP001437256">
    <property type="component" value="Unassembled WGS sequence"/>
</dbReference>
<evidence type="ECO:0000256" key="1">
    <source>
        <dbReference type="ARBA" id="ARBA00001947"/>
    </source>
</evidence>
<evidence type="ECO:0000256" key="6">
    <source>
        <dbReference type="ARBA" id="ARBA00022833"/>
    </source>
</evidence>
<accession>A0ABR3A7B6</accession>
<evidence type="ECO:0000313" key="10">
    <source>
        <dbReference type="EMBL" id="KAL0069568.1"/>
    </source>
</evidence>
<comment type="caution">
    <text evidence="10">The sequence shown here is derived from an EMBL/GenBank/DDBJ whole genome shotgun (WGS) entry which is preliminary data.</text>
</comment>
<organism evidence="10 11">
    <name type="scientific">Marasmius tenuissimus</name>
    <dbReference type="NCBI Taxonomy" id="585030"/>
    <lineage>
        <taxon>Eukaryota</taxon>
        <taxon>Fungi</taxon>
        <taxon>Dikarya</taxon>
        <taxon>Basidiomycota</taxon>
        <taxon>Agaricomycotina</taxon>
        <taxon>Agaricomycetes</taxon>
        <taxon>Agaricomycetidae</taxon>
        <taxon>Agaricales</taxon>
        <taxon>Marasmiineae</taxon>
        <taxon>Marasmiaceae</taxon>
        <taxon>Marasmius</taxon>
    </lineage>
</organism>
<evidence type="ECO:0000256" key="7">
    <source>
        <dbReference type="ARBA" id="ARBA00023049"/>
    </source>
</evidence>
<dbReference type="Gene3D" id="3.40.390.10">
    <property type="entry name" value="Collagenase (Catalytic Domain)"/>
    <property type="match status" value="1"/>
</dbReference>
<keyword evidence="8" id="KW-0732">Signal</keyword>
<dbReference type="InterPro" id="IPR050414">
    <property type="entry name" value="Fungal_M35_metalloproteases"/>
</dbReference>
<name>A0ABR3A7B6_9AGAR</name>
<keyword evidence="4" id="KW-0479">Metal-binding</keyword>
<keyword evidence="6" id="KW-0862">Zinc</keyword>
<dbReference type="PANTHER" id="PTHR37016:SF3">
    <property type="entry name" value="NEUTRAL PROTEASE 2-RELATED"/>
    <property type="match status" value="1"/>
</dbReference>
<dbReference type="PANTHER" id="PTHR37016">
    <property type="match status" value="1"/>
</dbReference>
<keyword evidence="5" id="KW-0378">Hydrolase</keyword>
<comment type="cofactor">
    <cofactor evidence="1">
        <name>Zn(2+)</name>
        <dbReference type="ChEBI" id="CHEBI:29105"/>
    </cofactor>
</comment>
<evidence type="ECO:0000256" key="2">
    <source>
        <dbReference type="ARBA" id="ARBA00010279"/>
    </source>
</evidence>
<evidence type="ECO:0000256" key="8">
    <source>
        <dbReference type="SAM" id="SignalP"/>
    </source>
</evidence>
<dbReference type="InterPro" id="IPR029463">
    <property type="entry name" value="Lys_MEP"/>
</dbReference>
<gene>
    <name evidence="10" type="ORF">AAF712_003226</name>
</gene>
<evidence type="ECO:0000313" key="11">
    <source>
        <dbReference type="Proteomes" id="UP001437256"/>
    </source>
</evidence>
<evidence type="ECO:0000259" key="9">
    <source>
        <dbReference type="SMART" id="SM01351"/>
    </source>
</evidence>
<evidence type="ECO:0000256" key="3">
    <source>
        <dbReference type="ARBA" id="ARBA00022670"/>
    </source>
</evidence>
<feature type="signal peptide" evidence="8">
    <location>
        <begin position="1"/>
        <end position="25"/>
    </location>
</feature>
<protein>
    <recommendedName>
        <fullName evidence="9">Lysine-specific metallo-endopeptidase domain-containing protein</fullName>
    </recommendedName>
</protein>
<feature type="chain" id="PRO_5047404190" description="Lysine-specific metallo-endopeptidase domain-containing protein" evidence="8">
    <location>
        <begin position="26"/>
        <end position="359"/>
    </location>
</feature>
<keyword evidence="7" id="KW-0482">Metalloprotease</keyword>
<feature type="domain" description="Lysine-specific metallo-endopeptidase" evidence="9">
    <location>
        <begin position="215"/>
        <end position="353"/>
    </location>
</feature>
<reference evidence="10 11" key="1">
    <citation type="submission" date="2024-05" db="EMBL/GenBank/DDBJ databases">
        <title>A draft genome resource for the thread blight pathogen Marasmius tenuissimus strain MS-2.</title>
        <authorList>
            <person name="Yulfo-Soto G.E."/>
            <person name="Baruah I.K."/>
            <person name="Amoako-Attah I."/>
            <person name="Bukari Y."/>
            <person name="Meinhardt L.W."/>
            <person name="Bailey B.A."/>
            <person name="Cohen S.P."/>
        </authorList>
    </citation>
    <scope>NUCLEOTIDE SEQUENCE [LARGE SCALE GENOMIC DNA]</scope>
    <source>
        <strain evidence="10 11">MS-2</strain>
    </source>
</reference>
<keyword evidence="3" id="KW-0645">Protease</keyword>
<dbReference type="EMBL" id="JBBXMP010000011">
    <property type="protein sequence ID" value="KAL0069568.1"/>
    <property type="molecule type" value="Genomic_DNA"/>
</dbReference>
<dbReference type="InterPro" id="IPR024079">
    <property type="entry name" value="MetalloPept_cat_dom_sf"/>
</dbReference>
<dbReference type="SMART" id="SM01351">
    <property type="entry name" value="Aspzincin_M35"/>
    <property type="match status" value="1"/>
</dbReference>
<proteinExistence type="inferred from homology"/>